<protein>
    <submittedName>
        <fullName evidence="2">Uncharacterized protein</fullName>
    </submittedName>
</protein>
<gene>
    <name evidence="2" type="ORF">BO71DRAFT_402447</name>
</gene>
<proteinExistence type="predicted"/>
<feature type="non-terminal residue" evidence="2">
    <location>
        <position position="1"/>
    </location>
</feature>
<dbReference type="EMBL" id="KZ825995">
    <property type="protein sequence ID" value="PYH90154.1"/>
    <property type="molecule type" value="Genomic_DNA"/>
</dbReference>
<dbReference type="AlphaFoldDB" id="A0A319CYN7"/>
<accession>A0A319CYN7</accession>
<feature type="region of interest" description="Disordered" evidence="1">
    <location>
        <begin position="1"/>
        <end position="31"/>
    </location>
</feature>
<reference evidence="2 3" key="1">
    <citation type="submission" date="2018-02" db="EMBL/GenBank/DDBJ databases">
        <title>The genomes of Aspergillus section Nigri reveals drivers in fungal speciation.</title>
        <authorList>
            <consortium name="DOE Joint Genome Institute"/>
            <person name="Vesth T.C."/>
            <person name="Nybo J."/>
            <person name="Theobald S."/>
            <person name="Brandl J."/>
            <person name="Frisvad J.C."/>
            <person name="Nielsen K.F."/>
            <person name="Lyhne E.K."/>
            <person name="Kogle M.E."/>
            <person name="Kuo A."/>
            <person name="Riley R."/>
            <person name="Clum A."/>
            <person name="Nolan M."/>
            <person name="Lipzen A."/>
            <person name="Salamov A."/>
            <person name="Henrissat B."/>
            <person name="Wiebenga A."/>
            <person name="De vries R.P."/>
            <person name="Grigoriev I.V."/>
            <person name="Mortensen U.H."/>
            <person name="Andersen M.R."/>
            <person name="Baker S.E."/>
        </authorList>
    </citation>
    <scope>NUCLEOTIDE SEQUENCE [LARGE SCALE GENOMIC DNA]</scope>
    <source>
        <strain evidence="2 3">CBS 707.79</strain>
    </source>
</reference>
<evidence type="ECO:0000313" key="2">
    <source>
        <dbReference type="EMBL" id="PYH90154.1"/>
    </source>
</evidence>
<keyword evidence="3" id="KW-1185">Reference proteome</keyword>
<dbReference type="Proteomes" id="UP000247810">
    <property type="component" value="Unassembled WGS sequence"/>
</dbReference>
<name>A0A319CYN7_9EURO</name>
<evidence type="ECO:0000313" key="3">
    <source>
        <dbReference type="Proteomes" id="UP000247810"/>
    </source>
</evidence>
<feature type="non-terminal residue" evidence="2">
    <location>
        <position position="63"/>
    </location>
</feature>
<evidence type="ECO:0000256" key="1">
    <source>
        <dbReference type="SAM" id="MobiDB-lite"/>
    </source>
</evidence>
<organism evidence="2 3">
    <name type="scientific">Aspergillus ellipticus CBS 707.79</name>
    <dbReference type="NCBI Taxonomy" id="1448320"/>
    <lineage>
        <taxon>Eukaryota</taxon>
        <taxon>Fungi</taxon>
        <taxon>Dikarya</taxon>
        <taxon>Ascomycota</taxon>
        <taxon>Pezizomycotina</taxon>
        <taxon>Eurotiomycetes</taxon>
        <taxon>Eurotiomycetidae</taxon>
        <taxon>Eurotiales</taxon>
        <taxon>Aspergillaceae</taxon>
        <taxon>Aspergillus</taxon>
        <taxon>Aspergillus subgen. Circumdati</taxon>
    </lineage>
</organism>
<sequence length="63" mass="6628">MIGLARAPPHPLDENDGTASRPEVSGGGGPARRLRIEEAGRDCLPACLPARKSPSTNPFHDVL</sequence>
<dbReference type="VEuPathDB" id="FungiDB:BO71DRAFT_402447"/>